<dbReference type="NCBIfam" id="TIGR01866">
    <property type="entry name" value="cas_Csn2"/>
    <property type="match status" value="1"/>
</dbReference>
<comment type="caution">
    <text evidence="1">The sequence shown here is derived from an EMBL/GenBank/DDBJ whole genome shotgun (WGS) entry which is preliminary data.</text>
</comment>
<dbReference type="Pfam" id="PF09711">
    <property type="entry name" value="Cas_Csn2"/>
    <property type="match status" value="1"/>
</dbReference>
<evidence type="ECO:0000313" key="1">
    <source>
        <dbReference type="EMBL" id="MEQ2578406.1"/>
    </source>
</evidence>
<reference evidence="1 2" key="1">
    <citation type="submission" date="2024-03" db="EMBL/GenBank/DDBJ databases">
        <title>Human intestinal bacterial collection.</title>
        <authorList>
            <person name="Pauvert C."/>
            <person name="Hitch T.C.A."/>
            <person name="Clavel T."/>
        </authorList>
    </citation>
    <scope>NUCLEOTIDE SEQUENCE [LARGE SCALE GENOMIC DNA]</scope>
    <source>
        <strain evidence="1 2">CLA-AA-H78B</strain>
    </source>
</reference>
<gene>
    <name evidence="1" type="primary">csn2</name>
    <name evidence="1" type="ORF">WMO62_06040</name>
</gene>
<dbReference type="EMBL" id="JBBMFC010000008">
    <property type="protein sequence ID" value="MEQ2578406.1"/>
    <property type="molecule type" value="Genomic_DNA"/>
</dbReference>
<dbReference type="InterPro" id="IPR038600">
    <property type="entry name" value="Csn2_sf"/>
</dbReference>
<name>A0ABV1HZP6_9FIRM</name>
<proteinExistence type="predicted"/>
<protein>
    <submittedName>
        <fullName evidence="1">Type II-A CRISPR-associated protein Csn2</fullName>
    </submittedName>
</protein>
<organism evidence="1 2">
    <name type="scientific">Hominiventricola aquisgranensis</name>
    <dbReference type="NCBI Taxonomy" id="3133164"/>
    <lineage>
        <taxon>Bacteria</taxon>
        <taxon>Bacillati</taxon>
        <taxon>Bacillota</taxon>
        <taxon>Clostridia</taxon>
        <taxon>Lachnospirales</taxon>
        <taxon>Lachnospiraceae</taxon>
        <taxon>Hominiventricola</taxon>
    </lineage>
</organism>
<dbReference type="Gene3D" id="3.40.50.11940">
    <property type="match status" value="2"/>
</dbReference>
<evidence type="ECO:0000313" key="2">
    <source>
        <dbReference type="Proteomes" id="UP001470288"/>
    </source>
</evidence>
<dbReference type="RefSeq" id="WP_349144128.1">
    <property type="nucleotide sequence ID" value="NZ_JBBMFC010000008.1"/>
</dbReference>
<sequence length="224" mass="26400">MKLTYGEYGIELNIMENQINILVAESPIFFSKLIETFCAEKRNGDGNIILSEKDKIITFSKIAEIIIDPFSIDLNERRIMQKLYQELCMETVDRLFVETSETHARVVSYLEEMIQKVPYHVTFDIEENIPNLLKAYNVRLETEGVTLLERIVEYLRLLHQLCKIKVIIFVNLKTYLSDSEMEQLYEFSAYEKMSFVLLENVHRNRLKNEKICIVDHDCCIINLE</sequence>
<accession>A0ABV1HZP6</accession>
<dbReference type="InterPro" id="IPR010146">
    <property type="entry name" value="CRISPR-assoc_prot_Csn2-typ"/>
</dbReference>
<keyword evidence="2" id="KW-1185">Reference proteome</keyword>
<dbReference type="Proteomes" id="UP001470288">
    <property type="component" value="Unassembled WGS sequence"/>
</dbReference>